<dbReference type="EMBL" id="GGEC01069378">
    <property type="protein sequence ID" value="MBX49862.1"/>
    <property type="molecule type" value="Transcribed_RNA"/>
</dbReference>
<name>A0A2P2P542_RHIMU</name>
<accession>A0A2P2P542</accession>
<organism evidence="1">
    <name type="scientific">Rhizophora mucronata</name>
    <name type="common">Asiatic mangrove</name>
    <dbReference type="NCBI Taxonomy" id="61149"/>
    <lineage>
        <taxon>Eukaryota</taxon>
        <taxon>Viridiplantae</taxon>
        <taxon>Streptophyta</taxon>
        <taxon>Embryophyta</taxon>
        <taxon>Tracheophyta</taxon>
        <taxon>Spermatophyta</taxon>
        <taxon>Magnoliopsida</taxon>
        <taxon>eudicotyledons</taxon>
        <taxon>Gunneridae</taxon>
        <taxon>Pentapetalae</taxon>
        <taxon>rosids</taxon>
        <taxon>fabids</taxon>
        <taxon>Malpighiales</taxon>
        <taxon>Rhizophoraceae</taxon>
        <taxon>Rhizophora</taxon>
    </lineage>
</organism>
<sequence length="45" mass="5087">MITLLTLVRDGRTCFSYHLLGSQTLPVTSVVSTLVVREHFLVRNL</sequence>
<proteinExistence type="predicted"/>
<evidence type="ECO:0000313" key="1">
    <source>
        <dbReference type="EMBL" id="MBX49862.1"/>
    </source>
</evidence>
<protein>
    <submittedName>
        <fullName evidence="1">Uncharacterized protein</fullName>
    </submittedName>
</protein>
<reference evidence="1" key="1">
    <citation type="submission" date="2018-02" db="EMBL/GenBank/DDBJ databases">
        <title>Rhizophora mucronata_Transcriptome.</title>
        <authorList>
            <person name="Meera S.P."/>
            <person name="Sreeshan A."/>
            <person name="Augustine A."/>
        </authorList>
    </citation>
    <scope>NUCLEOTIDE SEQUENCE</scope>
    <source>
        <tissue evidence="1">Leaf</tissue>
    </source>
</reference>
<dbReference type="AlphaFoldDB" id="A0A2P2P542"/>